<evidence type="ECO:0000313" key="3">
    <source>
        <dbReference type="Proteomes" id="UP000236654"/>
    </source>
</evidence>
<gene>
    <name evidence="2" type="ORF">CW751_09475</name>
</gene>
<proteinExistence type="predicted"/>
<feature type="transmembrane region" description="Helical" evidence="1">
    <location>
        <begin position="12"/>
        <end position="32"/>
    </location>
</feature>
<protein>
    <submittedName>
        <fullName evidence="2">Uncharacterized protein</fullName>
    </submittedName>
</protein>
<accession>A0A2I0R1Y6</accession>
<evidence type="ECO:0000256" key="1">
    <source>
        <dbReference type="SAM" id="Phobius"/>
    </source>
</evidence>
<sequence>MIIELIKMKKNKFLQGLLVIAIIIGLFAWGIFLSNSNTQLKKVIKEEKEKFHYLDAYNKVIEYDLTTARDSVRILREKIEQFKNTDTLR</sequence>
<reference evidence="2 3" key="1">
    <citation type="submission" date="2017-12" db="EMBL/GenBank/DDBJ databases">
        <title>The draft genome sequence of Brumimicrobium saltpan LHR20.</title>
        <authorList>
            <person name="Do Z.-J."/>
            <person name="Luo H.-R."/>
        </authorList>
    </citation>
    <scope>NUCLEOTIDE SEQUENCE [LARGE SCALE GENOMIC DNA]</scope>
    <source>
        <strain evidence="2 3">LHR20</strain>
    </source>
</reference>
<keyword evidence="3" id="KW-1185">Reference proteome</keyword>
<dbReference type="Proteomes" id="UP000236654">
    <property type="component" value="Unassembled WGS sequence"/>
</dbReference>
<keyword evidence="1" id="KW-1133">Transmembrane helix</keyword>
<name>A0A2I0R1Y6_9FLAO</name>
<organism evidence="2 3">
    <name type="scientific">Brumimicrobium salinarum</name>
    <dbReference type="NCBI Taxonomy" id="2058658"/>
    <lineage>
        <taxon>Bacteria</taxon>
        <taxon>Pseudomonadati</taxon>
        <taxon>Bacteroidota</taxon>
        <taxon>Flavobacteriia</taxon>
        <taxon>Flavobacteriales</taxon>
        <taxon>Crocinitomicaceae</taxon>
        <taxon>Brumimicrobium</taxon>
    </lineage>
</organism>
<keyword evidence="1" id="KW-0472">Membrane</keyword>
<dbReference type="AlphaFoldDB" id="A0A2I0R1Y6"/>
<evidence type="ECO:0000313" key="2">
    <source>
        <dbReference type="EMBL" id="PKR80593.1"/>
    </source>
</evidence>
<keyword evidence="1" id="KW-0812">Transmembrane</keyword>
<comment type="caution">
    <text evidence="2">The sequence shown here is derived from an EMBL/GenBank/DDBJ whole genome shotgun (WGS) entry which is preliminary data.</text>
</comment>
<dbReference type="EMBL" id="PJNI01000009">
    <property type="protein sequence ID" value="PKR80593.1"/>
    <property type="molecule type" value="Genomic_DNA"/>
</dbReference>